<dbReference type="AlphaFoldDB" id="A0A4Z2EZU6"/>
<gene>
    <name evidence="2" type="ORF">EYF80_055689</name>
</gene>
<keyword evidence="3" id="KW-1185">Reference proteome</keyword>
<feature type="region of interest" description="Disordered" evidence="1">
    <location>
        <begin position="31"/>
        <end position="99"/>
    </location>
</feature>
<feature type="compositionally biased region" description="Basic and acidic residues" evidence="1">
    <location>
        <begin position="57"/>
        <end position="86"/>
    </location>
</feature>
<sequence>MTCCWRDDQHQIAQVRKGAQEHKWQYALFTKNKDQKGRQRTQVLDGQVNGQNQNQDRTGKDTELETTREDNPTGDTDTTHRSRRQEVPPSRRLFVEMEM</sequence>
<evidence type="ECO:0000313" key="3">
    <source>
        <dbReference type="Proteomes" id="UP000314294"/>
    </source>
</evidence>
<dbReference type="Proteomes" id="UP000314294">
    <property type="component" value="Unassembled WGS sequence"/>
</dbReference>
<reference evidence="2 3" key="1">
    <citation type="submission" date="2019-03" db="EMBL/GenBank/DDBJ databases">
        <title>First draft genome of Liparis tanakae, snailfish: a comprehensive survey of snailfish specific genes.</title>
        <authorList>
            <person name="Kim W."/>
            <person name="Song I."/>
            <person name="Jeong J.-H."/>
            <person name="Kim D."/>
            <person name="Kim S."/>
            <person name="Ryu S."/>
            <person name="Song J.Y."/>
            <person name="Lee S.K."/>
        </authorList>
    </citation>
    <scope>NUCLEOTIDE SEQUENCE [LARGE SCALE GENOMIC DNA]</scope>
    <source>
        <tissue evidence="2">Muscle</tissue>
    </source>
</reference>
<feature type="compositionally biased region" description="Low complexity" evidence="1">
    <location>
        <begin position="42"/>
        <end position="56"/>
    </location>
</feature>
<comment type="caution">
    <text evidence="2">The sequence shown here is derived from an EMBL/GenBank/DDBJ whole genome shotgun (WGS) entry which is preliminary data.</text>
</comment>
<organism evidence="2 3">
    <name type="scientific">Liparis tanakae</name>
    <name type="common">Tanaka's snailfish</name>
    <dbReference type="NCBI Taxonomy" id="230148"/>
    <lineage>
        <taxon>Eukaryota</taxon>
        <taxon>Metazoa</taxon>
        <taxon>Chordata</taxon>
        <taxon>Craniata</taxon>
        <taxon>Vertebrata</taxon>
        <taxon>Euteleostomi</taxon>
        <taxon>Actinopterygii</taxon>
        <taxon>Neopterygii</taxon>
        <taxon>Teleostei</taxon>
        <taxon>Neoteleostei</taxon>
        <taxon>Acanthomorphata</taxon>
        <taxon>Eupercaria</taxon>
        <taxon>Perciformes</taxon>
        <taxon>Cottioidei</taxon>
        <taxon>Cottales</taxon>
        <taxon>Liparidae</taxon>
        <taxon>Liparis</taxon>
    </lineage>
</organism>
<proteinExistence type="predicted"/>
<dbReference type="EMBL" id="SRLO01002031">
    <property type="protein sequence ID" value="TNN34150.1"/>
    <property type="molecule type" value="Genomic_DNA"/>
</dbReference>
<name>A0A4Z2EZU6_9TELE</name>
<protein>
    <submittedName>
        <fullName evidence="2">Uncharacterized protein</fullName>
    </submittedName>
</protein>
<accession>A0A4Z2EZU6</accession>
<evidence type="ECO:0000256" key="1">
    <source>
        <dbReference type="SAM" id="MobiDB-lite"/>
    </source>
</evidence>
<evidence type="ECO:0000313" key="2">
    <source>
        <dbReference type="EMBL" id="TNN34150.1"/>
    </source>
</evidence>